<organism evidence="1 2">
    <name type="scientific">Candidatus Entotheonella gemina</name>
    <dbReference type="NCBI Taxonomy" id="1429439"/>
    <lineage>
        <taxon>Bacteria</taxon>
        <taxon>Pseudomonadati</taxon>
        <taxon>Nitrospinota/Tectimicrobiota group</taxon>
        <taxon>Candidatus Tectimicrobiota</taxon>
        <taxon>Candidatus Entotheonellia</taxon>
        <taxon>Candidatus Entotheonellales</taxon>
        <taxon>Candidatus Entotheonellaceae</taxon>
        <taxon>Candidatus Entotheonella</taxon>
    </lineage>
</organism>
<evidence type="ECO:0000313" key="2">
    <source>
        <dbReference type="Proteomes" id="UP000019140"/>
    </source>
</evidence>
<comment type="caution">
    <text evidence="1">The sequence shown here is derived from an EMBL/GenBank/DDBJ whole genome shotgun (WGS) entry which is preliminary data.</text>
</comment>
<proteinExistence type="predicted"/>
<dbReference type="Proteomes" id="UP000019140">
    <property type="component" value="Unassembled WGS sequence"/>
</dbReference>
<dbReference type="EMBL" id="AZHX01002070">
    <property type="protein sequence ID" value="ETW97372.1"/>
    <property type="molecule type" value="Genomic_DNA"/>
</dbReference>
<dbReference type="HOGENOM" id="CLU_2664249_0_0_7"/>
<dbReference type="AlphaFoldDB" id="W4LHC3"/>
<protein>
    <submittedName>
        <fullName evidence="1">Uncharacterized protein</fullName>
    </submittedName>
</protein>
<name>W4LHC3_9BACT</name>
<evidence type="ECO:0000313" key="1">
    <source>
        <dbReference type="EMBL" id="ETW97372.1"/>
    </source>
</evidence>
<gene>
    <name evidence="1" type="ORF">ETSY2_44745</name>
</gene>
<reference evidence="1 2" key="1">
    <citation type="journal article" date="2014" name="Nature">
        <title>An environmental bacterial taxon with a large and distinct metabolic repertoire.</title>
        <authorList>
            <person name="Wilson M.C."/>
            <person name="Mori T."/>
            <person name="Ruckert C."/>
            <person name="Uria A.R."/>
            <person name="Helf M.J."/>
            <person name="Takada K."/>
            <person name="Gernert C."/>
            <person name="Steffens U.A."/>
            <person name="Heycke N."/>
            <person name="Schmitt S."/>
            <person name="Rinke C."/>
            <person name="Helfrich E.J."/>
            <person name="Brachmann A.O."/>
            <person name="Gurgui C."/>
            <person name="Wakimoto T."/>
            <person name="Kracht M."/>
            <person name="Crusemann M."/>
            <person name="Hentschel U."/>
            <person name="Abe I."/>
            <person name="Matsunaga S."/>
            <person name="Kalinowski J."/>
            <person name="Takeyama H."/>
            <person name="Piel J."/>
        </authorList>
    </citation>
    <scope>NUCLEOTIDE SEQUENCE [LARGE SCALE GENOMIC DNA]</scope>
    <source>
        <strain evidence="2">TSY2</strain>
    </source>
</reference>
<accession>W4LHC3</accession>
<sequence>MSCNPIPFAQRLYYIFSIETINAVEIKGVLINLILYLGKFCIEFLYSFSPYKHPRRQVLTLYLKQRWKGKGMRCF</sequence>
<keyword evidence="2" id="KW-1185">Reference proteome</keyword>